<protein>
    <submittedName>
        <fullName evidence="3">ArhGAP</fullName>
    </submittedName>
</protein>
<dbReference type="PROSITE" id="PS50003">
    <property type="entry name" value="PH_DOMAIN"/>
    <property type="match status" value="1"/>
</dbReference>
<dbReference type="SUPFAM" id="SSF50729">
    <property type="entry name" value="PH domain-like"/>
    <property type="match status" value="1"/>
</dbReference>
<dbReference type="PANTHER" id="PTHR14336">
    <property type="entry name" value="TANDEM PH DOMAIN CONTAINING PROTEIN"/>
    <property type="match status" value="1"/>
</dbReference>
<dbReference type="AlphaFoldDB" id="A0AAW2YR95"/>
<evidence type="ECO:0000313" key="4">
    <source>
        <dbReference type="Proteomes" id="UP001431209"/>
    </source>
</evidence>
<dbReference type="EMBL" id="JAOPGA020000605">
    <property type="protein sequence ID" value="KAL0479898.1"/>
    <property type="molecule type" value="Genomic_DNA"/>
</dbReference>
<keyword evidence="4" id="KW-1185">Reference proteome</keyword>
<sequence length="418" mass="47232">MSSGTPSSLGSLTSIGIRSNVFKTPKSFQSEDESFNSCSPLTPGRSLEDNTNCLKSGLLKKEGGRRKVWHSRMFRLNHDSICYYKPGNKTKKLAGTIELAPNATTVSVCNKEGKKFCFQVCTSKRIFYLCAEDENDMREWMTAIEKVTNVPEMLPDSSDGNSSPVRSEDGPLSASVTKTTPQPSPSKPGFLDQDSTEDDEISDPTGRSLRRGSIIVSVFDQKDEEHQTYLTPEDEFDIALSAAEIYLKDESELTPEEEAYIIAMRQYRAQLEDHCRLVNAKPEYSLASGTSIFVMKQEDLSQVEGEYVTDMLSMYGEEVRQQQNRQFDGSIPLELQVECAEASVKIFSKQPEDRTDEEKVYVNKVEQYLKDVIRAERQYNIKAKHSLASSSFMLAKYSEERVFEDYSYLSDLKVTTEQ</sequence>
<accession>A0AAW2YR95</accession>
<name>A0AAW2YR95_9EUKA</name>
<comment type="caution">
    <text evidence="3">The sequence shown here is derived from an EMBL/GenBank/DDBJ whole genome shotgun (WGS) entry which is preliminary data.</text>
</comment>
<dbReference type="SMART" id="SM00233">
    <property type="entry name" value="PH"/>
    <property type="match status" value="1"/>
</dbReference>
<dbReference type="Gene3D" id="2.30.29.30">
    <property type="entry name" value="Pleckstrin-homology domain (PH domain)/Phosphotyrosine-binding domain (PTB)"/>
    <property type="match status" value="1"/>
</dbReference>
<dbReference type="FunFam" id="2.30.29.30:FF:000286">
    <property type="entry name" value="PH-protein kinase domain containing protein"/>
    <property type="match status" value="1"/>
</dbReference>
<organism evidence="3 4">
    <name type="scientific">Acrasis kona</name>
    <dbReference type="NCBI Taxonomy" id="1008807"/>
    <lineage>
        <taxon>Eukaryota</taxon>
        <taxon>Discoba</taxon>
        <taxon>Heterolobosea</taxon>
        <taxon>Tetramitia</taxon>
        <taxon>Eutetramitia</taxon>
        <taxon>Acrasidae</taxon>
        <taxon>Acrasis</taxon>
    </lineage>
</organism>
<dbReference type="Pfam" id="PF00169">
    <property type="entry name" value="PH"/>
    <property type="match status" value="1"/>
</dbReference>
<dbReference type="InterPro" id="IPR001849">
    <property type="entry name" value="PH_domain"/>
</dbReference>
<feature type="region of interest" description="Disordered" evidence="1">
    <location>
        <begin position="151"/>
        <end position="207"/>
    </location>
</feature>
<feature type="domain" description="PH" evidence="2">
    <location>
        <begin position="52"/>
        <end position="149"/>
    </location>
</feature>
<proteinExistence type="predicted"/>
<reference evidence="3 4" key="1">
    <citation type="submission" date="2024-03" db="EMBL/GenBank/DDBJ databases">
        <title>The Acrasis kona genome and developmental transcriptomes reveal deep origins of eukaryotic multicellular pathways.</title>
        <authorList>
            <person name="Sheikh S."/>
            <person name="Fu C.-J."/>
            <person name="Brown M.W."/>
            <person name="Baldauf S.L."/>
        </authorList>
    </citation>
    <scope>NUCLEOTIDE SEQUENCE [LARGE SCALE GENOMIC DNA]</scope>
    <source>
        <strain evidence="3 4">ATCC MYA-3509</strain>
    </source>
</reference>
<evidence type="ECO:0000256" key="1">
    <source>
        <dbReference type="SAM" id="MobiDB-lite"/>
    </source>
</evidence>
<evidence type="ECO:0000313" key="3">
    <source>
        <dbReference type="EMBL" id="KAL0479898.1"/>
    </source>
</evidence>
<evidence type="ECO:0000259" key="2">
    <source>
        <dbReference type="PROSITE" id="PS50003"/>
    </source>
</evidence>
<dbReference type="InterPro" id="IPR011993">
    <property type="entry name" value="PH-like_dom_sf"/>
</dbReference>
<dbReference type="PANTHER" id="PTHR14336:SF8">
    <property type="entry name" value="PROTEIN OPY1"/>
    <property type="match status" value="1"/>
</dbReference>
<dbReference type="Proteomes" id="UP001431209">
    <property type="component" value="Unassembled WGS sequence"/>
</dbReference>
<dbReference type="InterPro" id="IPR051707">
    <property type="entry name" value="PI-Interact_SigTrans_Reg"/>
</dbReference>
<gene>
    <name evidence="3" type="ORF">AKO1_007394</name>
</gene>